<dbReference type="InterPro" id="IPR002125">
    <property type="entry name" value="CMP_dCMP_dom"/>
</dbReference>
<dbReference type="PANTHER" id="PTHR38011">
    <property type="entry name" value="DIHYDROFOLATE REDUCTASE FAMILY PROTEIN (AFU_ORTHOLOGUE AFUA_8G06820)"/>
    <property type="match status" value="1"/>
</dbReference>
<evidence type="ECO:0000256" key="2">
    <source>
        <dbReference type="ARBA" id="ARBA00004882"/>
    </source>
</evidence>
<evidence type="ECO:0000256" key="5">
    <source>
        <dbReference type="ARBA" id="ARBA00022723"/>
    </source>
</evidence>
<evidence type="ECO:0000256" key="6">
    <source>
        <dbReference type="ARBA" id="ARBA00022801"/>
    </source>
</evidence>
<protein>
    <submittedName>
        <fullName evidence="12">Riboflavin biosynthesis protein RibD</fullName>
    </submittedName>
</protein>
<keyword evidence="4" id="KW-0686">Riboflavin biosynthesis</keyword>
<accession>A0A644V4F3</accession>
<proteinExistence type="predicted"/>
<dbReference type="NCBIfam" id="TIGR00227">
    <property type="entry name" value="ribD_Cterm"/>
    <property type="match status" value="1"/>
</dbReference>
<keyword evidence="5" id="KW-0479">Metal-binding</keyword>
<comment type="cofactor">
    <cofactor evidence="1">
        <name>Zn(2+)</name>
        <dbReference type="ChEBI" id="CHEBI:29105"/>
    </cofactor>
</comment>
<comment type="caution">
    <text evidence="12">The sequence shown here is derived from an EMBL/GenBank/DDBJ whole genome shotgun (WGS) entry which is preliminary data.</text>
</comment>
<dbReference type="GO" id="GO:0008835">
    <property type="term" value="F:diaminohydroxyphosphoribosylaminopyrimidine deaminase activity"/>
    <property type="evidence" value="ECO:0007669"/>
    <property type="project" value="InterPro"/>
</dbReference>
<sequence>MDDIKYMKMALALAEKARGYTSPNPLVGCVIVNSEGSVIGQGYHHRAGEAHAEVNALAAAGNLAFGATAYVTLEPCSHFGRTGPCCEALIRAGIKRVVAAAGDPNPKVAGRGFAALRAAGVEVSEGILAQEAYKQNEVFFHWILTGMPFVAVKYAMTLDGKIATANGDSKWISGEESRKYAHYLRGIYDCILVGKNTVIKDDPELTCRLAVGKNPLRIVLDSKLEIPLTAKVFTDGKAPTMVVTAESVATTKITTFTELTGVEVFQVPIERGELSIKALLVELGKRELSSILVEGGSQVQGAFLDDSLVQRVYAFIAPKIVGGANSLPPVGGLGKAKISQSLVLRQKEIQCLGDDILITGRVGKEEKVCLQG</sequence>
<dbReference type="SUPFAM" id="SSF53927">
    <property type="entry name" value="Cytidine deaminase-like"/>
    <property type="match status" value="1"/>
</dbReference>
<dbReference type="AlphaFoldDB" id="A0A644V4F3"/>
<dbReference type="GO" id="GO:0008270">
    <property type="term" value="F:zinc ion binding"/>
    <property type="evidence" value="ECO:0007669"/>
    <property type="project" value="InterPro"/>
</dbReference>
<dbReference type="InterPro" id="IPR004794">
    <property type="entry name" value="Eubact_RibD"/>
</dbReference>
<dbReference type="InterPro" id="IPR016193">
    <property type="entry name" value="Cytidine_deaminase-like"/>
</dbReference>
<evidence type="ECO:0000256" key="10">
    <source>
        <dbReference type="ARBA" id="ARBA00023268"/>
    </source>
</evidence>
<evidence type="ECO:0000259" key="11">
    <source>
        <dbReference type="PROSITE" id="PS51747"/>
    </source>
</evidence>
<keyword evidence="8" id="KW-0521">NADP</keyword>
<evidence type="ECO:0000256" key="7">
    <source>
        <dbReference type="ARBA" id="ARBA00022833"/>
    </source>
</evidence>
<dbReference type="PANTHER" id="PTHR38011:SF7">
    <property type="entry name" value="2,5-DIAMINO-6-RIBOSYLAMINO-4(3H)-PYRIMIDINONE 5'-PHOSPHATE REDUCTASE"/>
    <property type="match status" value="1"/>
</dbReference>
<evidence type="ECO:0000256" key="9">
    <source>
        <dbReference type="ARBA" id="ARBA00023002"/>
    </source>
</evidence>
<dbReference type="InterPro" id="IPR011549">
    <property type="entry name" value="RibD_C"/>
</dbReference>
<evidence type="ECO:0000256" key="1">
    <source>
        <dbReference type="ARBA" id="ARBA00001947"/>
    </source>
</evidence>
<dbReference type="Gene3D" id="3.40.430.10">
    <property type="entry name" value="Dihydrofolate Reductase, subunit A"/>
    <property type="match status" value="1"/>
</dbReference>
<evidence type="ECO:0000256" key="4">
    <source>
        <dbReference type="ARBA" id="ARBA00022619"/>
    </source>
</evidence>
<reference evidence="12" key="1">
    <citation type="submission" date="2019-08" db="EMBL/GenBank/DDBJ databases">
        <authorList>
            <person name="Kucharzyk K."/>
            <person name="Murdoch R.W."/>
            <person name="Higgins S."/>
            <person name="Loffler F."/>
        </authorList>
    </citation>
    <scope>NUCLEOTIDE SEQUENCE</scope>
</reference>
<name>A0A644V4F3_9ZZZZ</name>
<keyword evidence="6" id="KW-0378">Hydrolase</keyword>
<organism evidence="12">
    <name type="scientific">bioreactor metagenome</name>
    <dbReference type="NCBI Taxonomy" id="1076179"/>
    <lineage>
        <taxon>unclassified sequences</taxon>
        <taxon>metagenomes</taxon>
        <taxon>ecological metagenomes</taxon>
    </lineage>
</organism>
<dbReference type="FunFam" id="3.40.140.10:FF:000025">
    <property type="entry name" value="Riboflavin biosynthesis protein RibD"/>
    <property type="match status" value="1"/>
</dbReference>
<evidence type="ECO:0000256" key="8">
    <source>
        <dbReference type="ARBA" id="ARBA00022857"/>
    </source>
</evidence>
<dbReference type="NCBIfam" id="TIGR00326">
    <property type="entry name" value="eubact_ribD"/>
    <property type="match status" value="1"/>
</dbReference>
<dbReference type="Pfam" id="PF01872">
    <property type="entry name" value="RibD_C"/>
    <property type="match status" value="1"/>
</dbReference>
<comment type="pathway">
    <text evidence="3">Cofactor biosynthesis; riboflavin biosynthesis; 5-amino-6-(D-ribitylamino)uracil from GTP: step 3/4.</text>
</comment>
<dbReference type="PROSITE" id="PS51747">
    <property type="entry name" value="CYT_DCMP_DEAMINASES_2"/>
    <property type="match status" value="1"/>
</dbReference>
<dbReference type="PIRSF" id="PIRSF006769">
    <property type="entry name" value="RibD"/>
    <property type="match status" value="1"/>
</dbReference>
<dbReference type="GO" id="GO:0050661">
    <property type="term" value="F:NADP binding"/>
    <property type="evidence" value="ECO:0007669"/>
    <property type="project" value="InterPro"/>
</dbReference>
<dbReference type="InterPro" id="IPR050765">
    <property type="entry name" value="Riboflavin_Biosynth_HTPR"/>
</dbReference>
<dbReference type="SUPFAM" id="SSF53597">
    <property type="entry name" value="Dihydrofolate reductase-like"/>
    <property type="match status" value="1"/>
</dbReference>
<dbReference type="CDD" id="cd01284">
    <property type="entry name" value="Riboflavin_deaminase-reductase"/>
    <property type="match status" value="1"/>
</dbReference>
<dbReference type="PROSITE" id="PS00903">
    <property type="entry name" value="CYT_DCMP_DEAMINASES_1"/>
    <property type="match status" value="1"/>
</dbReference>
<evidence type="ECO:0000256" key="3">
    <source>
        <dbReference type="ARBA" id="ARBA00004910"/>
    </source>
</evidence>
<dbReference type="Pfam" id="PF00383">
    <property type="entry name" value="dCMP_cyt_deam_1"/>
    <property type="match status" value="1"/>
</dbReference>
<keyword evidence="9" id="KW-0560">Oxidoreductase</keyword>
<dbReference type="GO" id="GO:0008703">
    <property type="term" value="F:5-amino-6-(5-phosphoribosylamino)uracil reductase activity"/>
    <property type="evidence" value="ECO:0007669"/>
    <property type="project" value="InterPro"/>
</dbReference>
<keyword evidence="10" id="KW-0511">Multifunctional enzyme</keyword>
<gene>
    <name evidence="12" type="primary">ribD_7</name>
    <name evidence="12" type="ORF">SDC9_32203</name>
</gene>
<evidence type="ECO:0000313" key="12">
    <source>
        <dbReference type="EMBL" id="MPL86226.1"/>
    </source>
</evidence>
<dbReference type="InterPro" id="IPR016192">
    <property type="entry name" value="APOBEC/CMP_deaminase_Zn-bd"/>
</dbReference>
<dbReference type="Gene3D" id="3.40.140.10">
    <property type="entry name" value="Cytidine Deaminase, domain 2"/>
    <property type="match status" value="1"/>
</dbReference>
<feature type="domain" description="CMP/dCMP-type deaminase" evidence="11">
    <location>
        <begin position="1"/>
        <end position="124"/>
    </location>
</feature>
<dbReference type="GO" id="GO:0009231">
    <property type="term" value="P:riboflavin biosynthetic process"/>
    <property type="evidence" value="ECO:0007669"/>
    <property type="project" value="UniProtKB-UniPathway"/>
</dbReference>
<keyword evidence="7" id="KW-0862">Zinc</keyword>
<dbReference type="EMBL" id="VSSQ01000218">
    <property type="protein sequence ID" value="MPL86226.1"/>
    <property type="molecule type" value="Genomic_DNA"/>
</dbReference>
<dbReference type="UniPathway" id="UPA00275">
    <property type="reaction ID" value="UER00401"/>
</dbReference>
<dbReference type="InterPro" id="IPR024072">
    <property type="entry name" value="DHFR-like_dom_sf"/>
</dbReference>
<dbReference type="InterPro" id="IPR002734">
    <property type="entry name" value="RibDG_C"/>
</dbReference>
<comment type="pathway">
    <text evidence="2">Cofactor biosynthesis; riboflavin biosynthesis; 5-amino-6-(D-ribitylamino)uracil from GTP: step 2/4.</text>
</comment>